<sequence>MMLLDACFIIIYMETSMPPEREPREMHGHEERLMMQKMLTVVQDLGLLTLAIVLRDLFLLENQIPLPILNLLIDLRYGNGAGEMLLNRGWTVGGLGRQERIGEGGASRREERFLNGTLFGVYEPRRRLSLEHGGEPLHLLEAFRRVVVSDWIKPEEQRQLCFKCRWLRVFRGECEPGASPPINAETNVNRSIGTDLETGVYLAANGGAEMTGVNAAMCSMCRFLYCCRVQEIDGGPKTNTNADTNVNLTIVANQAIGAAPVTKIDPSASIDQVTRSRSRLSNLQSRITLRRGVGREMSKVGLRRDVKKELHSFRSVTALKAKGIEFKPSSSQSLKDVKFKSGFFYAQLELPTWFVSVYTKIFFLNMIAFELSPNNFNNCMVTSYINLMKSLIESPEDVKELREKKILFNLIGSDEQVLEVYKEIDTYGTDNPHIFCNVKDKIQAHYNSKMKTWIAELIHTHFRTPWTVIGLLAAIYLLAIASINVYYSVHHKSNK</sequence>
<keyword evidence="1" id="KW-1133">Transmembrane helix</keyword>
<dbReference type="AlphaFoldDB" id="A0AAW2RAZ8"/>
<reference evidence="2" key="1">
    <citation type="submission" date="2020-06" db="EMBL/GenBank/DDBJ databases">
        <authorList>
            <person name="Li T."/>
            <person name="Hu X."/>
            <person name="Zhang T."/>
            <person name="Song X."/>
            <person name="Zhang H."/>
            <person name="Dai N."/>
            <person name="Sheng W."/>
            <person name="Hou X."/>
            <person name="Wei L."/>
        </authorList>
    </citation>
    <scope>NUCLEOTIDE SEQUENCE</scope>
    <source>
        <strain evidence="2">KEN8</strain>
        <tissue evidence="2">Leaf</tissue>
    </source>
</reference>
<dbReference type="InterPro" id="IPR004158">
    <property type="entry name" value="DUF247_pln"/>
</dbReference>
<keyword evidence="1" id="KW-0472">Membrane</keyword>
<keyword evidence="1" id="KW-0812">Transmembrane</keyword>
<proteinExistence type="predicted"/>
<dbReference type="EMBL" id="JACGWM010000004">
    <property type="protein sequence ID" value="KAL0377209.1"/>
    <property type="molecule type" value="Genomic_DNA"/>
</dbReference>
<dbReference type="PANTHER" id="PTHR31549">
    <property type="entry name" value="PROTEIN, PUTATIVE (DUF247)-RELATED-RELATED"/>
    <property type="match status" value="1"/>
</dbReference>
<gene>
    <name evidence="2" type="ORF">Scaly_0838500</name>
</gene>
<name>A0AAW2RAZ8_9LAMI</name>
<comment type="caution">
    <text evidence="2">The sequence shown here is derived from an EMBL/GenBank/DDBJ whole genome shotgun (WGS) entry which is preliminary data.</text>
</comment>
<evidence type="ECO:0000313" key="2">
    <source>
        <dbReference type="EMBL" id="KAL0377209.1"/>
    </source>
</evidence>
<dbReference type="PANTHER" id="PTHR31549:SF129">
    <property type="entry name" value="DUF4220 DOMAIN-CONTAINING PROTEIN"/>
    <property type="match status" value="1"/>
</dbReference>
<evidence type="ECO:0000256" key="1">
    <source>
        <dbReference type="SAM" id="Phobius"/>
    </source>
</evidence>
<dbReference type="Pfam" id="PF03140">
    <property type="entry name" value="DUF247"/>
    <property type="match status" value="1"/>
</dbReference>
<protein>
    <submittedName>
        <fullName evidence="2">Uncharacterized protein</fullName>
    </submittedName>
</protein>
<reference evidence="2" key="2">
    <citation type="journal article" date="2024" name="Plant">
        <title>Genomic evolution and insights into agronomic trait innovations of Sesamum species.</title>
        <authorList>
            <person name="Miao H."/>
            <person name="Wang L."/>
            <person name="Qu L."/>
            <person name="Liu H."/>
            <person name="Sun Y."/>
            <person name="Le M."/>
            <person name="Wang Q."/>
            <person name="Wei S."/>
            <person name="Zheng Y."/>
            <person name="Lin W."/>
            <person name="Duan Y."/>
            <person name="Cao H."/>
            <person name="Xiong S."/>
            <person name="Wang X."/>
            <person name="Wei L."/>
            <person name="Li C."/>
            <person name="Ma Q."/>
            <person name="Ju M."/>
            <person name="Zhao R."/>
            <person name="Li G."/>
            <person name="Mu C."/>
            <person name="Tian Q."/>
            <person name="Mei H."/>
            <person name="Zhang T."/>
            <person name="Gao T."/>
            <person name="Zhang H."/>
        </authorList>
    </citation>
    <scope>NUCLEOTIDE SEQUENCE</scope>
    <source>
        <strain evidence="2">KEN8</strain>
    </source>
</reference>
<feature type="transmembrane region" description="Helical" evidence="1">
    <location>
        <begin position="466"/>
        <end position="487"/>
    </location>
</feature>
<accession>A0AAW2RAZ8</accession>
<organism evidence="2">
    <name type="scientific">Sesamum calycinum</name>
    <dbReference type="NCBI Taxonomy" id="2727403"/>
    <lineage>
        <taxon>Eukaryota</taxon>
        <taxon>Viridiplantae</taxon>
        <taxon>Streptophyta</taxon>
        <taxon>Embryophyta</taxon>
        <taxon>Tracheophyta</taxon>
        <taxon>Spermatophyta</taxon>
        <taxon>Magnoliopsida</taxon>
        <taxon>eudicotyledons</taxon>
        <taxon>Gunneridae</taxon>
        <taxon>Pentapetalae</taxon>
        <taxon>asterids</taxon>
        <taxon>lamiids</taxon>
        <taxon>Lamiales</taxon>
        <taxon>Pedaliaceae</taxon>
        <taxon>Sesamum</taxon>
    </lineage>
</organism>